<reference evidence="2 3" key="1">
    <citation type="submission" date="2014-10" db="EMBL/GenBank/DDBJ databases">
        <title>Draft genome of the hookworm Ancylostoma caninum.</title>
        <authorList>
            <person name="Mitreva M."/>
        </authorList>
    </citation>
    <scope>NUCLEOTIDE SEQUENCE [LARGE SCALE GENOMIC DNA]</scope>
    <source>
        <strain evidence="2 3">Baltimore</strain>
    </source>
</reference>
<dbReference type="Pfam" id="PF01553">
    <property type="entry name" value="Acyltransferase"/>
    <property type="match status" value="1"/>
</dbReference>
<evidence type="ECO:0000259" key="1">
    <source>
        <dbReference type="Pfam" id="PF01553"/>
    </source>
</evidence>
<dbReference type="SUPFAM" id="SSF69593">
    <property type="entry name" value="Glycerol-3-phosphate (1)-acyltransferase"/>
    <property type="match status" value="1"/>
</dbReference>
<dbReference type="EMBL" id="JOJR01000138">
    <property type="protein sequence ID" value="RCN44121.1"/>
    <property type="molecule type" value="Genomic_DNA"/>
</dbReference>
<evidence type="ECO:0000313" key="2">
    <source>
        <dbReference type="EMBL" id="RCN44121.1"/>
    </source>
</evidence>
<keyword evidence="3" id="KW-1185">Reference proteome</keyword>
<dbReference type="GO" id="GO:0016746">
    <property type="term" value="F:acyltransferase activity"/>
    <property type="evidence" value="ECO:0007669"/>
    <property type="project" value="InterPro"/>
</dbReference>
<proteinExistence type="predicted"/>
<feature type="domain" description="Phospholipid/glycerol acyltransferase" evidence="1">
    <location>
        <begin position="1"/>
        <end position="52"/>
    </location>
</feature>
<evidence type="ECO:0000313" key="3">
    <source>
        <dbReference type="Proteomes" id="UP000252519"/>
    </source>
</evidence>
<dbReference type="AlphaFoldDB" id="A0A368GIA7"/>
<dbReference type="InterPro" id="IPR002123">
    <property type="entry name" value="Plipid/glycerol_acylTrfase"/>
</dbReference>
<dbReference type="Proteomes" id="UP000252519">
    <property type="component" value="Unassembled WGS sequence"/>
</dbReference>
<sequence>MSYCWPRNCAVMLKSSLKFLPGFNLCAYMCNSIWINRFSKEKAHKAVDMTLAAIIEHQASHSSLVLVPFEVMGVHFRERYGFTQKVLETLERPCFLLRRVHLFFQSRLRFQWCAACSLPTVSSMTLEFQAERRLESGECLVEFLPPVDPSSFESVDDLSNHCRNLMMLKHEELNKELRDKLSKKQN</sequence>
<dbReference type="OrthoDB" id="202234at2759"/>
<accession>A0A368GIA7</accession>
<dbReference type="STRING" id="29170.A0A368GIA7"/>
<gene>
    <name evidence="2" type="ORF">ANCCAN_09895</name>
</gene>
<name>A0A368GIA7_ANCCA</name>
<comment type="caution">
    <text evidence="2">The sequence shown here is derived from an EMBL/GenBank/DDBJ whole genome shotgun (WGS) entry which is preliminary data.</text>
</comment>
<organism evidence="2 3">
    <name type="scientific">Ancylostoma caninum</name>
    <name type="common">Dog hookworm</name>
    <dbReference type="NCBI Taxonomy" id="29170"/>
    <lineage>
        <taxon>Eukaryota</taxon>
        <taxon>Metazoa</taxon>
        <taxon>Ecdysozoa</taxon>
        <taxon>Nematoda</taxon>
        <taxon>Chromadorea</taxon>
        <taxon>Rhabditida</taxon>
        <taxon>Rhabditina</taxon>
        <taxon>Rhabditomorpha</taxon>
        <taxon>Strongyloidea</taxon>
        <taxon>Ancylostomatidae</taxon>
        <taxon>Ancylostomatinae</taxon>
        <taxon>Ancylostoma</taxon>
    </lineage>
</organism>
<protein>
    <recommendedName>
        <fullName evidence="1">Phospholipid/glycerol acyltransferase domain-containing protein</fullName>
    </recommendedName>
</protein>